<evidence type="ECO:0000259" key="5">
    <source>
        <dbReference type="PROSITE" id="PS51296"/>
    </source>
</evidence>
<sequence>MEARLGPVDQVPLGEGRAFLVGDEPVAVFRPRGGGLYALRAICPHRGGPLADGLTDDEVVMCPLHNHQFSLADGSCGTGADGVAAYTASEEDGELVVRLG</sequence>
<evidence type="ECO:0000313" key="6">
    <source>
        <dbReference type="EMBL" id="GAA4784310.1"/>
    </source>
</evidence>
<organism evidence="6 7">
    <name type="scientific">Actinomycetospora chlora</name>
    <dbReference type="NCBI Taxonomy" id="663608"/>
    <lineage>
        <taxon>Bacteria</taxon>
        <taxon>Bacillati</taxon>
        <taxon>Actinomycetota</taxon>
        <taxon>Actinomycetes</taxon>
        <taxon>Pseudonocardiales</taxon>
        <taxon>Pseudonocardiaceae</taxon>
        <taxon>Actinomycetospora</taxon>
    </lineage>
</organism>
<keyword evidence="3" id="KW-0408">Iron</keyword>
<name>A0ABP9APY7_9PSEU</name>
<dbReference type="SUPFAM" id="SSF50022">
    <property type="entry name" value="ISP domain"/>
    <property type="match status" value="1"/>
</dbReference>
<dbReference type="Proteomes" id="UP001500928">
    <property type="component" value="Unassembled WGS sequence"/>
</dbReference>
<proteinExistence type="predicted"/>
<reference evidence="7" key="1">
    <citation type="journal article" date="2019" name="Int. J. Syst. Evol. Microbiol.">
        <title>The Global Catalogue of Microorganisms (GCM) 10K type strain sequencing project: providing services to taxonomists for standard genome sequencing and annotation.</title>
        <authorList>
            <consortium name="The Broad Institute Genomics Platform"/>
            <consortium name="The Broad Institute Genome Sequencing Center for Infectious Disease"/>
            <person name="Wu L."/>
            <person name="Ma J."/>
        </authorList>
    </citation>
    <scope>NUCLEOTIDE SEQUENCE [LARGE SCALE GENOMIC DNA]</scope>
    <source>
        <strain evidence="7">JCM 17979</strain>
    </source>
</reference>
<accession>A0ABP9APY7</accession>
<evidence type="ECO:0000256" key="3">
    <source>
        <dbReference type="ARBA" id="ARBA00023004"/>
    </source>
</evidence>
<keyword evidence="7" id="KW-1185">Reference proteome</keyword>
<dbReference type="InterPro" id="IPR017941">
    <property type="entry name" value="Rieske_2Fe-2S"/>
</dbReference>
<evidence type="ECO:0000256" key="1">
    <source>
        <dbReference type="ARBA" id="ARBA00022714"/>
    </source>
</evidence>
<dbReference type="Gene3D" id="2.102.10.10">
    <property type="entry name" value="Rieske [2Fe-2S] iron-sulphur domain"/>
    <property type="match status" value="1"/>
</dbReference>
<feature type="domain" description="Rieske" evidence="5">
    <location>
        <begin position="3"/>
        <end position="97"/>
    </location>
</feature>
<keyword evidence="4" id="KW-0411">Iron-sulfur</keyword>
<keyword evidence="2" id="KW-0479">Metal-binding</keyword>
<dbReference type="Pfam" id="PF00355">
    <property type="entry name" value="Rieske"/>
    <property type="match status" value="1"/>
</dbReference>
<comment type="caution">
    <text evidence="6">The sequence shown here is derived from an EMBL/GenBank/DDBJ whole genome shotgun (WGS) entry which is preliminary data.</text>
</comment>
<gene>
    <name evidence="6" type="ORF">GCM10023200_17420</name>
</gene>
<evidence type="ECO:0000256" key="2">
    <source>
        <dbReference type="ARBA" id="ARBA00022723"/>
    </source>
</evidence>
<evidence type="ECO:0000256" key="4">
    <source>
        <dbReference type="ARBA" id="ARBA00023014"/>
    </source>
</evidence>
<dbReference type="EMBL" id="BAABHO010000010">
    <property type="protein sequence ID" value="GAA4784310.1"/>
    <property type="molecule type" value="Genomic_DNA"/>
</dbReference>
<dbReference type="PROSITE" id="PS51296">
    <property type="entry name" value="RIESKE"/>
    <property type="match status" value="1"/>
</dbReference>
<dbReference type="PANTHER" id="PTHR21496">
    <property type="entry name" value="FERREDOXIN-RELATED"/>
    <property type="match status" value="1"/>
</dbReference>
<keyword evidence="1" id="KW-0001">2Fe-2S</keyword>
<protein>
    <recommendedName>
        <fullName evidence="5">Rieske domain-containing protein</fullName>
    </recommendedName>
</protein>
<dbReference type="PANTHER" id="PTHR21496:SF23">
    <property type="entry name" value="3-PHENYLPROPIONATE_CINNAMIC ACID DIOXYGENASE FERREDOXIN SUBUNIT"/>
    <property type="match status" value="1"/>
</dbReference>
<evidence type="ECO:0000313" key="7">
    <source>
        <dbReference type="Proteomes" id="UP001500928"/>
    </source>
</evidence>
<dbReference type="InterPro" id="IPR036922">
    <property type="entry name" value="Rieske_2Fe-2S_sf"/>
</dbReference>